<dbReference type="PROSITE" id="PS50110">
    <property type="entry name" value="RESPONSE_REGULATORY"/>
    <property type="match status" value="1"/>
</dbReference>
<dbReference type="EMBL" id="JAACAK010000032">
    <property type="protein sequence ID" value="NIR74304.1"/>
    <property type="molecule type" value="Genomic_DNA"/>
</dbReference>
<dbReference type="InterPro" id="IPR025944">
    <property type="entry name" value="Sigma_54_int_dom_CS"/>
</dbReference>
<dbReference type="PROSITE" id="PS00688">
    <property type="entry name" value="SIGMA54_INTERACT_3"/>
    <property type="match status" value="1"/>
</dbReference>
<dbReference type="InterPro" id="IPR001789">
    <property type="entry name" value="Sig_transdc_resp-reg_receiver"/>
</dbReference>
<evidence type="ECO:0000256" key="10">
    <source>
        <dbReference type="ARBA" id="ARBA00023163"/>
    </source>
</evidence>
<dbReference type="InterPro" id="IPR011006">
    <property type="entry name" value="CheY-like_superfamily"/>
</dbReference>
<dbReference type="Pfam" id="PF02954">
    <property type="entry name" value="HTH_8"/>
    <property type="match status" value="1"/>
</dbReference>
<dbReference type="Pfam" id="PF25601">
    <property type="entry name" value="AAA_lid_14"/>
    <property type="match status" value="1"/>
</dbReference>
<evidence type="ECO:0000256" key="8">
    <source>
        <dbReference type="ARBA" id="ARBA00023125"/>
    </source>
</evidence>
<dbReference type="PANTHER" id="PTHR32071">
    <property type="entry name" value="TRANSCRIPTIONAL REGULATORY PROTEIN"/>
    <property type="match status" value="1"/>
</dbReference>
<protein>
    <submittedName>
        <fullName evidence="14">Sigma-54-dependent Fis family transcriptional regulator</fullName>
    </submittedName>
</protein>
<reference evidence="14 15" key="1">
    <citation type="submission" date="2020-01" db="EMBL/GenBank/DDBJ databases">
        <title>Genomes assembled from Gulf of Kutch pelagic sediment metagenomes.</title>
        <authorList>
            <person name="Chandrashekar M."/>
            <person name="Mahajan M.S."/>
            <person name="Dave K.J."/>
            <person name="Vatsa P."/>
            <person name="Nathani N.M."/>
        </authorList>
    </citation>
    <scope>NUCLEOTIDE SEQUENCE [LARGE SCALE GENOMIC DNA]</scope>
    <source>
        <strain evidence="14">KS3-K002</strain>
    </source>
</reference>
<comment type="caution">
    <text evidence="14">The sequence shown here is derived from an EMBL/GenBank/DDBJ whole genome shotgun (WGS) entry which is preliminary data.</text>
</comment>
<evidence type="ECO:0000256" key="1">
    <source>
        <dbReference type="ARBA" id="ARBA00004496"/>
    </source>
</evidence>
<dbReference type="Proteomes" id="UP000702544">
    <property type="component" value="Unassembled WGS sequence"/>
</dbReference>
<dbReference type="SMART" id="SM00448">
    <property type="entry name" value="REC"/>
    <property type="match status" value="1"/>
</dbReference>
<dbReference type="InterPro" id="IPR025662">
    <property type="entry name" value="Sigma_54_int_dom_ATP-bd_1"/>
</dbReference>
<evidence type="ECO:0000313" key="15">
    <source>
        <dbReference type="Proteomes" id="UP000702544"/>
    </source>
</evidence>
<dbReference type="InterPro" id="IPR002078">
    <property type="entry name" value="Sigma_54_int"/>
</dbReference>
<dbReference type="SUPFAM" id="SSF46689">
    <property type="entry name" value="Homeodomain-like"/>
    <property type="match status" value="1"/>
</dbReference>
<dbReference type="Gene3D" id="1.10.8.60">
    <property type="match status" value="1"/>
</dbReference>
<evidence type="ECO:0000313" key="14">
    <source>
        <dbReference type="EMBL" id="NIR74304.1"/>
    </source>
</evidence>
<comment type="subcellular location">
    <subcellularLocation>
        <location evidence="1">Cytoplasm</location>
    </subcellularLocation>
</comment>
<dbReference type="Pfam" id="PF00158">
    <property type="entry name" value="Sigma54_activat"/>
    <property type="match status" value="1"/>
</dbReference>
<dbReference type="PANTHER" id="PTHR32071:SF113">
    <property type="entry name" value="ALGINATE BIOSYNTHESIS TRANSCRIPTIONAL REGULATORY PROTEIN ALGB"/>
    <property type="match status" value="1"/>
</dbReference>
<evidence type="ECO:0000256" key="7">
    <source>
        <dbReference type="ARBA" id="ARBA00023015"/>
    </source>
</evidence>
<dbReference type="Gene3D" id="1.10.10.60">
    <property type="entry name" value="Homeodomain-like"/>
    <property type="match status" value="1"/>
</dbReference>
<dbReference type="GO" id="GO:0005524">
    <property type="term" value="F:ATP binding"/>
    <property type="evidence" value="ECO:0007669"/>
    <property type="project" value="UniProtKB-KW"/>
</dbReference>
<dbReference type="AlphaFoldDB" id="A0AAE4Z5T7"/>
<dbReference type="SUPFAM" id="SSF52540">
    <property type="entry name" value="P-loop containing nucleoside triphosphate hydrolases"/>
    <property type="match status" value="1"/>
</dbReference>
<dbReference type="GO" id="GO:0006355">
    <property type="term" value="P:regulation of DNA-templated transcription"/>
    <property type="evidence" value="ECO:0007669"/>
    <property type="project" value="InterPro"/>
</dbReference>
<dbReference type="FunFam" id="3.40.50.300:FF:000006">
    <property type="entry name" value="DNA-binding transcriptional regulator NtrC"/>
    <property type="match status" value="1"/>
</dbReference>
<gene>
    <name evidence="14" type="ORF">GWO12_04205</name>
</gene>
<feature type="modified residue" description="4-aspartylphosphate" evidence="11">
    <location>
        <position position="53"/>
    </location>
</feature>
<dbReference type="PROSITE" id="PS50045">
    <property type="entry name" value="SIGMA54_INTERACT_4"/>
    <property type="match status" value="1"/>
</dbReference>
<keyword evidence="4" id="KW-0547">Nucleotide-binding</keyword>
<dbReference type="InterPro" id="IPR058031">
    <property type="entry name" value="AAA_lid_NorR"/>
</dbReference>
<dbReference type="SUPFAM" id="SSF52172">
    <property type="entry name" value="CheY-like"/>
    <property type="match status" value="1"/>
</dbReference>
<accession>A0AAE4Z5T7</accession>
<dbReference type="Gene3D" id="3.40.50.300">
    <property type="entry name" value="P-loop containing nucleotide triphosphate hydrolases"/>
    <property type="match status" value="1"/>
</dbReference>
<organism evidence="14 15">
    <name type="scientific">Candidatus Kutchimonas denitrificans</name>
    <dbReference type="NCBI Taxonomy" id="3056748"/>
    <lineage>
        <taxon>Bacteria</taxon>
        <taxon>Pseudomonadati</taxon>
        <taxon>Gemmatimonadota</taxon>
        <taxon>Gemmatimonadia</taxon>
        <taxon>Candidatus Palauibacterales</taxon>
        <taxon>Candidatus Palauibacteraceae</taxon>
        <taxon>Candidatus Kutchimonas</taxon>
    </lineage>
</organism>
<dbReference type="PROSITE" id="PS00675">
    <property type="entry name" value="SIGMA54_INTERACT_1"/>
    <property type="match status" value="1"/>
</dbReference>
<dbReference type="InterPro" id="IPR003593">
    <property type="entry name" value="AAA+_ATPase"/>
</dbReference>
<evidence type="ECO:0000259" key="12">
    <source>
        <dbReference type="PROSITE" id="PS50045"/>
    </source>
</evidence>
<evidence type="ECO:0000259" key="13">
    <source>
        <dbReference type="PROSITE" id="PS50110"/>
    </source>
</evidence>
<keyword evidence="7" id="KW-0805">Transcription regulation</keyword>
<keyword evidence="6" id="KW-0902">Two-component regulatory system</keyword>
<dbReference type="Pfam" id="PF00072">
    <property type="entry name" value="Response_reg"/>
    <property type="match status" value="1"/>
</dbReference>
<evidence type="ECO:0000256" key="3">
    <source>
        <dbReference type="ARBA" id="ARBA00022553"/>
    </source>
</evidence>
<evidence type="ECO:0000256" key="6">
    <source>
        <dbReference type="ARBA" id="ARBA00023012"/>
    </source>
</evidence>
<feature type="domain" description="Response regulatory" evidence="13">
    <location>
        <begin position="4"/>
        <end position="118"/>
    </location>
</feature>
<keyword evidence="2" id="KW-0963">Cytoplasm</keyword>
<sequence>MSRRILVVDDDASIRDTFEHHLARSGHHVATAASAEEALDRMAEFDPALVITDLRMPGMDGLELLRRLRDTTPDIDVLVITAHEDMRSAMEAMKAGAYDYLVKPLDLDQIDLLIERCFQDRKLKRQARQLSAEAAEPYALNQLVGRDPRMIEIYKLIGSLAANRAPVLIRGETGTGKELIARAIHFNSADAQEPFIAVNCTALTETLLESELFGHVRGAFTGAVADHKGRFELAGAGTIFLDEIADVSPPFQAKLLRVLENHEFVPVGGERTRRTDARVIAATNRSIEERVRSGDFRDDLYFRLQVVEIWVPPLRERRDDIPLLANHLLTRIAADLHKDVRLIADDALRALTAYDWPGNVRELENTLTRAVVIARGPAITQEHLSLGSAVGVQGSPASEAVGDDATLDAVERAHVQRVLARTGGNKRQAARILGISRPRLDRLIARHGLMVTERDHRGHDS</sequence>
<dbReference type="GO" id="GO:0043565">
    <property type="term" value="F:sequence-specific DNA binding"/>
    <property type="evidence" value="ECO:0007669"/>
    <property type="project" value="InterPro"/>
</dbReference>
<dbReference type="InterPro" id="IPR027417">
    <property type="entry name" value="P-loop_NTPase"/>
</dbReference>
<evidence type="ECO:0000256" key="4">
    <source>
        <dbReference type="ARBA" id="ARBA00022741"/>
    </source>
</evidence>
<name>A0AAE4Z5T7_9BACT</name>
<proteinExistence type="predicted"/>
<dbReference type="Gene3D" id="3.40.50.2300">
    <property type="match status" value="1"/>
</dbReference>
<keyword evidence="9" id="KW-0010">Activator</keyword>
<dbReference type="SMART" id="SM00382">
    <property type="entry name" value="AAA"/>
    <property type="match status" value="1"/>
</dbReference>
<dbReference type="PRINTS" id="PR01590">
    <property type="entry name" value="HTHFIS"/>
</dbReference>
<keyword evidence="3 11" id="KW-0597">Phosphoprotein</keyword>
<dbReference type="GO" id="GO:0000160">
    <property type="term" value="P:phosphorelay signal transduction system"/>
    <property type="evidence" value="ECO:0007669"/>
    <property type="project" value="UniProtKB-KW"/>
</dbReference>
<dbReference type="CDD" id="cd00009">
    <property type="entry name" value="AAA"/>
    <property type="match status" value="1"/>
</dbReference>
<keyword evidence="8" id="KW-0238">DNA-binding</keyword>
<feature type="domain" description="Sigma-54 factor interaction" evidence="12">
    <location>
        <begin position="143"/>
        <end position="372"/>
    </location>
</feature>
<dbReference type="FunFam" id="1.10.8.60:FF:000014">
    <property type="entry name" value="DNA-binding transcriptional regulator NtrC"/>
    <property type="match status" value="1"/>
</dbReference>
<dbReference type="GO" id="GO:0005737">
    <property type="term" value="C:cytoplasm"/>
    <property type="evidence" value="ECO:0007669"/>
    <property type="project" value="UniProtKB-SubCell"/>
</dbReference>
<dbReference type="InterPro" id="IPR009057">
    <property type="entry name" value="Homeodomain-like_sf"/>
</dbReference>
<keyword evidence="10" id="KW-0804">Transcription</keyword>
<evidence type="ECO:0000256" key="11">
    <source>
        <dbReference type="PROSITE-ProRule" id="PRU00169"/>
    </source>
</evidence>
<keyword evidence="5" id="KW-0067">ATP-binding</keyword>
<dbReference type="FunFam" id="3.40.50.2300:FF:000018">
    <property type="entry name" value="DNA-binding transcriptional regulator NtrC"/>
    <property type="match status" value="1"/>
</dbReference>
<evidence type="ECO:0000256" key="2">
    <source>
        <dbReference type="ARBA" id="ARBA00022490"/>
    </source>
</evidence>
<evidence type="ECO:0000256" key="5">
    <source>
        <dbReference type="ARBA" id="ARBA00022840"/>
    </source>
</evidence>
<evidence type="ECO:0000256" key="9">
    <source>
        <dbReference type="ARBA" id="ARBA00023159"/>
    </source>
</evidence>
<dbReference type="InterPro" id="IPR002197">
    <property type="entry name" value="HTH_Fis"/>
</dbReference>